<gene>
    <name evidence="1" type="ORF">EPI10_001304</name>
</gene>
<dbReference type="AlphaFoldDB" id="A0A5B6VAH6"/>
<organism evidence="1 2">
    <name type="scientific">Gossypium australe</name>
    <dbReference type="NCBI Taxonomy" id="47621"/>
    <lineage>
        <taxon>Eukaryota</taxon>
        <taxon>Viridiplantae</taxon>
        <taxon>Streptophyta</taxon>
        <taxon>Embryophyta</taxon>
        <taxon>Tracheophyta</taxon>
        <taxon>Spermatophyta</taxon>
        <taxon>Magnoliopsida</taxon>
        <taxon>eudicotyledons</taxon>
        <taxon>Gunneridae</taxon>
        <taxon>Pentapetalae</taxon>
        <taxon>rosids</taxon>
        <taxon>malvids</taxon>
        <taxon>Malvales</taxon>
        <taxon>Malvaceae</taxon>
        <taxon>Malvoideae</taxon>
        <taxon>Gossypium</taxon>
    </lineage>
</organism>
<comment type="caution">
    <text evidence="1">The sequence shown here is derived from an EMBL/GenBank/DDBJ whole genome shotgun (WGS) entry which is preliminary data.</text>
</comment>
<dbReference type="PANTHER" id="PTHR46148:SF44">
    <property type="entry name" value="GAG-POL POLYPROTEIN"/>
    <property type="match status" value="1"/>
</dbReference>
<name>A0A5B6VAH6_9ROSI</name>
<dbReference type="OrthoDB" id="998764at2759"/>
<keyword evidence="2" id="KW-1185">Reference proteome</keyword>
<accession>A0A5B6VAH6</accession>
<evidence type="ECO:0000313" key="2">
    <source>
        <dbReference type="Proteomes" id="UP000325315"/>
    </source>
</evidence>
<dbReference type="EMBL" id="SMMG02000007">
    <property type="protein sequence ID" value="KAA3466190.1"/>
    <property type="molecule type" value="Genomic_DNA"/>
</dbReference>
<evidence type="ECO:0000313" key="1">
    <source>
        <dbReference type="EMBL" id="KAA3466190.1"/>
    </source>
</evidence>
<dbReference type="PANTHER" id="PTHR46148">
    <property type="entry name" value="CHROMO DOMAIN-CONTAINING PROTEIN"/>
    <property type="match status" value="1"/>
</dbReference>
<dbReference type="Proteomes" id="UP000325315">
    <property type="component" value="Unassembled WGS sequence"/>
</dbReference>
<sequence>MSNLSGWHHIRHCIVEGAKHLSIGPSWCRGSSISESVALEKGSEIWSKRHAGPKLELPPEQDRIDDVFHVFMLTRYQSNPSHLIPIEEIKVRPDLSFEEEPVQIL</sequence>
<proteinExistence type="predicted"/>
<reference evidence="2" key="1">
    <citation type="journal article" date="2019" name="Plant Biotechnol. J.">
        <title>Genome sequencing of the Australian wild diploid species Gossypium australe highlights disease resistance and delayed gland morphogenesis.</title>
        <authorList>
            <person name="Cai Y."/>
            <person name="Cai X."/>
            <person name="Wang Q."/>
            <person name="Wang P."/>
            <person name="Zhang Y."/>
            <person name="Cai C."/>
            <person name="Xu Y."/>
            <person name="Wang K."/>
            <person name="Zhou Z."/>
            <person name="Wang C."/>
            <person name="Geng S."/>
            <person name="Li B."/>
            <person name="Dong Q."/>
            <person name="Hou Y."/>
            <person name="Wang H."/>
            <person name="Ai P."/>
            <person name="Liu Z."/>
            <person name="Yi F."/>
            <person name="Sun M."/>
            <person name="An G."/>
            <person name="Cheng J."/>
            <person name="Zhang Y."/>
            <person name="Shi Q."/>
            <person name="Xie Y."/>
            <person name="Shi X."/>
            <person name="Chang Y."/>
            <person name="Huang F."/>
            <person name="Chen Y."/>
            <person name="Hong S."/>
            <person name="Mi L."/>
            <person name="Sun Q."/>
            <person name="Zhang L."/>
            <person name="Zhou B."/>
            <person name="Peng R."/>
            <person name="Zhang X."/>
            <person name="Liu F."/>
        </authorList>
    </citation>
    <scope>NUCLEOTIDE SEQUENCE [LARGE SCALE GENOMIC DNA]</scope>
    <source>
        <strain evidence="2">cv. PA1801</strain>
    </source>
</reference>
<protein>
    <submittedName>
        <fullName evidence="1">Serine/threonine-protein phosphatase 6 regulatory ankyrin repeat subunit C-like</fullName>
    </submittedName>
</protein>